<evidence type="ECO:0000313" key="1">
    <source>
        <dbReference type="EMBL" id="KYD24253.1"/>
    </source>
</evidence>
<dbReference type="EMBL" id="LQYV01000104">
    <property type="protein sequence ID" value="KYD24253.1"/>
    <property type="molecule type" value="Genomic_DNA"/>
</dbReference>
<sequence length="48" mass="5865">MLLGHSLFCVENSFLFEQWGGTRENRQAIRYNEDKRRSPQWMKRCEES</sequence>
<reference evidence="1 2" key="1">
    <citation type="submission" date="2016-01" db="EMBL/GenBank/DDBJ databases">
        <title>Draft Genome Sequences of Seven Thermophilic Sporeformers Isolated from Foods.</title>
        <authorList>
            <person name="Berendsen E.M."/>
            <person name="Wells-Bennik M.H."/>
            <person name="Krawcyk A.O."/>
            <person name="De Jong A."/>
            <person name="Holsappel S."/>
            <person name="Eijlander R.T."/>
            <person name="Kuipers O.P."/>
        </authorList>
    </citation>
    <scope>NUCLEOTIDE SEQUENCE [LARGE SCALE GENOMIC DNA]</scope>
    <source>
        <strain evidence="1 2">B4109</strain>
    </source>
</reference>
<protein>
    <submittedName>
        <fullName evidence="1">Uncharacterized protein</fullName>
    </submittedName>
</protein>
<gene>
    <name evidence="1" type="ORF">B4109_2761</name>
</gene>
<accession>A0A150MIH4</accession>
<evidence type="ECO:0000313" key="2">
    <source>
        <dbReference type="Proteomes" id="UP000075424"/>
    </source>
</evidence>
<comment type="caution">
    <text evidence="1">The sequence shown here is derived from an EMBL/GenBank/DDBJ whole genome shotgun (WGS) entry which is preliminary data.</text>
</comment>
<dbReference type="Proteomes" id="UP000075424">
    <property type="component" value="Unassembled WGS sequence"/>
</dbReference>
<proteinExistence type="predicted"/>
<name>A0A150MIH4_GEOSE</name>
<organism evidence="1 2">
    <name type="scientific">Geobacillus stearothermophilus</name>
    <name type="common">Bacillus stearothermophilus</name>
    <dbReference type="NCBI Taxonomy" id="1422"/>
    <lineage>
        <taxon>Bacteria</taxon>
        <taxon>Bacillati</taxon>
        <taxon>Bacillota</taxon>
        <taxon>Bacilli</taxon>
        <taxon>Bacillales</taxon>
        <taxon>Anoxybacillaceae</taxon>
        <taxon>Geobacillus</taxon>
    </lineage>
</organism>
<dbReference type="AlphaFoldDB" id="A0A150MIH4"/>
<dbReference type="PATRIC" id="fig|1422.18.peg.691"/>